<sequence>MRAVSVLSVFFFFLACDETQRGDHDHEGDARHRCARPGLQLASRTRYNVRRCSLKFIVRFTQKVKSALPEPPVTAGPGKGQVRAPRRGGGGGLRASNDSSHEPESQLGCVEC</sequence>
<protein>
    <submittedName>
        <fullName evidence="1">Uncharacterized protein</fullName>
    </submittedName>
</protein>
<dbReference type="EMBL" id="JAGFNK010000049">
    <property type="protein sequence ID" value="KAI9510064.1"/>
    <property type="molecule type" value="Genomic_DNA"/>
</dbReference>
<reference evidence="1" key="1">
    <citation type="submission" date="2021-03" db="EMBL/GenBank/DDBJ databases">
        <title>Evolutionary priming and transition to the ectomycorrhizal habit in an iconic lineage of mushroom-forming fungi: is preadaptation a requirement?</title>
        <authorList>
            <consortium name="DOE Joint Genome Institute"/>
            <person name="Looney B.P."/>
            <person name="Miyauchi S."/>
            <person name="Morin E."/>
            <person name="Drula E."/>
            <person name="Courty P.E."/>
            <person name="Chicoki N."/>
            <person name="Fauchery L."/>
            <person name="Kohler A."/>
            <person name="Kuo A."/>
            <person name="LaButti K."/>
            <person name="Pangilinan J."/>
            <person name="Lipzen A."/>
            <person name="Riley R."/>
            <person name="Andreopoulos W."/>
            <person name="He G."/>
            <person name="Johnson J."/>
            <person name="Barry K.W."/>
            <person name="Grigoriev I.V."/>
            <person name="Nagy L."/>
            <person name="Hibbett D."/>
            <person name="Henrissat B."/>
            <person name="Matheny P.B."/>
            <person name="Labbe J."/>
            <person name="Martin A.F."/>
        </authorList>
    </citation>
    <scope>NUCLEOTIDE SEQUENCE</scope>
    <source>
        <strain evidence="1">BPL698</strain>
    </source>
</reference>
<accession>A0ACC0UEA6</accession>
<gene>
    <name evidence="1" type="ORF">F5148DRAFT_635474</name>
</gene>
<evidence type="ECO:0000313" key="1">
    <source>
        <dbReference type="EMBL" id="KAI9510064.1"/>
    </source>
</evidence>
<dbReference type="Proteomes" id="UP001207468">
    <property type="component" value="Unassembled WGS sequence"/>
</dbReference>
<proteinExistence type="predicted"/>
<name>A0ACC0UEA6_9AGAM</name>
<evidence type="ECO:0000313" key="2">
    <source>
        <dbReference type="Proteomes" id="UP001207468"/>
    </source>
</evidence>
<keyword evidence="2" id="KW-1185">Reference proteome</keyword>
<comment type="caution">
    <text evidence="1">The sequence shown here is derived from an EMBL/GenBank/DDBJ whole genome shotgun (WGS) entry which is preliminary data.</text>
</comment>
<organism evidence="1 2">
    <name type="scientific">Russula earlei</name>
    <dbReference type="NCBI Taxonomy" id="71964"/>
    <lineage>
        <taxon>Eukaryota</taxon>
        <taxon>Fungi</taxon>
        <taxon>Dikarya</taxon>
        <taxon>Basidiomycota</taxon>
        <taxon>Agaricomycotina</taxon>
        <taxon>Agaricomycetes</taxon>
        <taxon>Russulales</taxon>
        <taxon>Russulaceae</taxon>
        <taxon>Russula</taxon>
    </lineage>
</organism>